<reference evidence="1 2" key="1">
    <citation type="submission" date="2016-08" db="EMBL/GenBank/DDBJ databases">
        <title>A Parts List for Fungal Cellulosomes Revealed by Comparative Genomics.</title>
        <authorList>
            <consortium name="DOE Joint Genome Institute"/>
            <person name="Haitjema C.H."/>
            <person name="Gilmore S.P."/>
            <person name="Henske J.K."/>
            <person name="Solomon K.V."/>
            <person name="De Groot R."/>
            <person name="Kuo A."/>
            <person name="Mondo S.J."/>
            <person name="Salamov A.A."/>
            <person name="Labutti K."/>
            <person name="Zhao Z."/>
            <person name="Chiniquy J."/>
            <person name="Barry K."/>
            <person name="Brewer H.M."/>
            <person name="Purvine S.O."/>
            <person name="Wright A.T."/>
            <person name="Boxma B."/>
            <person name="Van Alen T."/>
            <person name="Hackstein J.H."/>
            <person name="Baker S.E."/>
            <person name="Grigoriev I.V."/>
            <person name="O'Malley M.A."/>
        </authorList>
    </citation>
    <scope>NUCLEOTIDE SEQUENCE [LARGE SCALE GENOMIC DNA]</scope>
    <source>
        <strain evidence="1 2">S4</strain>
    </source>
</reference>
<evidence type="ECO:0000313" key="2">
    <source>
        <dbReference type="Proteomes" id="UP000193944"/>
    </source>
</evidence>
<dbReference type="InterPro" id="IPR029058">
    <property type="entry name" value="AB_hydrolase_fold"/>
</dbReference>
<dbReference type="Pfam" id="PF07224">
    <property type="entry name" value="Chlorophyllase"/>
    <property type="match status" value="1"/>
</dbReference>
<reference evidence="1 2" key="2">
    <citation type="submission" date="2016-08" db="EMBL/GenBank/DDBJ databases">
        <title>Pervasive Adenine N6-methylation of Active Genes in Fungi.</title>
        <authorList>
            <consortium name="DOE Joint Genome Institute"/>
            <person name="Mondo S.J."/>
            <person name="Dannebaum R.O."/>
            <person name="Kuo R.C."/>
            <person name="Labutti K."/>
            <person name="Haridas S."/>
            <person name="Kuo A."/>
            <person name="Salamov A."/>
            <person name="Ahrendt S.R."/>
            <person name="Lipzen A."/>
            <person name="Sullivan W."/>
            <person name="Andreopoulos W.B."/>
            <person name="Clum A."/>
            <person name="Lindquist E."/>
            <person name="Daum C."/>
            <person name="Ramamoorthy G.K."/>
            <person name="Gryganskyi A."/>
            <person name="Culley D."/>
            <person name="Magnuson J.K."/>
            <person name="James T.Y."/>
            <person name="O'Malley M.A."/>
            <person name="Stajich J.E."/>
            <person name="Spatafora J.W."/>
            <person name="Visel A."/>
            <person name="Grigoriev I.V."/>
        </authorList>
    </citation>
    <scope>NUCLEOTIDE SEQUENCE [LARGE SCALE GENOMIC DNA]</scope>
    <source>
        <strain evidence="1 2">S4</strain>
    </source>
</reference>
<feature type="non-terminal residue" evidence="1">
    <location>
        <position position="1"/>
    </location>
</feature>
<dbReference type="EMBL" id="MCFG01000045">
    <property type="protein sequence ID" value="ORX84839.1"/>
    <property type="molecule type" value="Genomic_DNA"/>
</dbReference>
<gene>
    <name evidence="1" type="ORF">BCR32DRAFT_183139</name>
</gene>
<evidence type="ECO:0000313" key="1">
    <source>
        <dbReference type="EMBL" id="ORX84839.1"/>
    </source>
</evidence>
<dbReference type="SUPFAM" id="SSF53474">
    <property type="entry name" value="alpha/beta-Hydrolases"/>
    <property type="match status" value="1"/>
</dbReference>
<protein>
    <recommendedName>
        <fullName evidence="3">Alpha/beta-hydrolase</fullName>
    </recommendedName>
</protein>
<dbReference type="Gene3D" id="3.40.50.1820">
    <property type="entry name" value="alpha/beta hydrolase"/>
    <property type="match status" value="1"/>
</dbReference>
<feature type="non-terminal residue" evidence="1">
    <location>
        <position position="232"/>
    </location>
</feature>
<dbReference type="PANTHER" id="PTHR33428">
    <property type="entry name" value="CHLOROPHYLLASE-2, CHLOROPLASTIC"/>
    <property type="match status" value="1"/>
</dbReference>
<dbReference type="AlphaFoldDB" id="A0A1Y1XGE8"/>
<dbReference type="STRING" id="1754192.A0A1Y1XGE8"/>
<proteinExistence type="predicted"/>
<sequence>GSGQFKAVMTEEEGLQDFTFYRPKDLSAAARIQGRLPIILFSNGGCTRYSVYTANILTDIASHGYVIVAPEEEIALMKYDADSLIDVALDYLEKENKDKSSIFYKTINTNVVAAMGYSCGGLQSLIISTKNDKRIKTTIALNSGANSPGDLLDTLFVKEQLKLLTEPTIYIIGGDEDIAHNNAVDDYNLIDNVPIVLACKPDAGHGGTYDEPNGGSFSTLTVAWLDYILKNN</sequence>
<dbReference type="PANTHER" id="PTHR33428:SF14">
    <property type="entry name" value="CARBOXYLESTERASE TYPE B DOMAIN-CONTAINING PROTEIN"/>
    <property type="match status" value="1"/>
</dbReference>
<dbReference type="Proteomes" id="UP000193944">
    <property type="component" value="Unassembled WGS sequence"/>
</dbReference>
<dbReference type="InterPro" id="IPR017395">
    <property type="entry name" value="Chlorophyllase-like"/>
</dbReference>
<dbReference type="OrthoDB" id="2141514at2759"/>
<comment type="caution">
    <text evidence="1">The sequence shown here is derived from an EMBL/GenBank/DDBJ whole genome shotgun (WGS) entry which is preliminary data.</text>
</comment>
<evidence type="ECO:0008006" key="3">
    <source>
        <dbReference type="Google" id="ProtNLM"/>
    </source>
</evidence>
<organism evidence="1 2">
    <name type="scientific">Anaeromyces robustus</name>
    <dbReference type="NCBI Taxonomy" id="1754192"/>
    <lineage>
        <taxon>Eukaryota</taxon>
        <taxon>Fungi</taxon>
        <taxon>Fungi incertae sedis</taxon>
        <taxon>Chytridiomycota</taxon>
        <taxon>Chytridiomycota incertae sedis</taxon>
        <taxon>Neocallimastigomycetes</taxon>
        <taxon>Neocallimastigales</taxon>
        <taxon>Neocallimastigaceae</taxon>
        <taxon>Anaeromyces</taxon>
    </lineage>
</organism>
<name>A0A1Y1XGE8_9FUNG</name>
<keyword evidence="2" id="KW-1185">Reference proteome</keyword>
<accession>A0A1Y1XGE8</accession>